<dbReference type="GO" id="GO:0097342">
    <property type="term" value="C:ripoptosome"/>
    <property type="evidence" value="ECO:0007669"/>
    <property type="project" value="Ensembl"/>
</dbReference>
<comment type="similarity">
    <text evidence="1 8">Belongs to the peptidase C14A family.</text>
</comment>
<evidence type="ECO:0000256" key="1">
    <source>
        <dbReference type="ARBA" id="ARBA00010134"/>
    </source>
</evidence>
<dbReference type="InterPro" id="IPR035701">
    <property type="entry name" value="CASP10_DED2"/>
</dbReference>
<reference evidence="13" key="1">
    <citation type="submission" date="2011-03" db="EMBL/GenBank/DDBJ databases">
        <title>Version 3 of the genome sequence of Otolemur garnettii (Bushbaby).</title>
        <authorList>
            <consortium name="The Broad Institute Genome Sequencing Platform"/>
            <person name="Di Palma F."/>
            <person name="Johnson J."/>
            <person name="Lander E.S."/>
            <person name="Lindblad-Toh K."/>
            <person name="Jaffe D.B."/>
            <person name="Gnerre S."/>
            <person name="MacCallum I."/>
            <person name="Przybylski D."/>
            <person name="Ribeiro F.J."/>
            <person name="Burton J.N."/>
            <person name="Walker B.J."/>
            <person name="Sharpe T."/>
            <person name="Hall G."/>
        </authorList>
    </citation>
    <scope>NUCLEOTIDE SEQUENCE [LARGE SCALE GENOMIC DNA]</scope>
</reference>
<evidence type="ECO:0000256" key="8">
    <source>
        <dbReference type="RuleBase" id="RU003971"/>
    </source>
</evidence>
<keyword evidence="4" id="KW-0677">Repeat</keyword>
<dbReference type="PROSITE" id="PS50207">
    <property type="entry name" value="CASPASE_P10"/>
    <property type="match status" value="1"/>
</dbReference>
<accession>H0X3B7</accession>
<dbReference type="GO" id="GO:0031625">
    <property type="term" value="F:ubiquitin protein ligase binding"/>
    <property type="evidence" value="ECO:0007669"/>
    <property type="project" value="Ensembl"/>
</dbReference>
<keyword evidence="5" id="KW-0378">Hydrolase</keyword>
<dbReference type="InterPro" id="IPR011600">
    <property type="entry name" value="Pept_C14_caspase"/>
</dbReference>
<dbReference type="EMBL" id="AAQR03032863">
    <property type="status" value="NOT_ANNOTATED_CDS"/>
    <property type="molecule type" value="Genomic_DNA"/>
</dbReference>
<dbReference type="GO" id="GO:0031265">
    <property type="term" value="C:CD95 death-inducing signaling complex"/>
    <property type="evidence" value="ECO:0007669"/>
    <property type="project" value="Ensembl"/>
</dbReference>
<organism evidence="12 13">
    <name type="scientific">Otolemur garnettii</name>
    <name type="common">Small-eared galago</name>
    <name type="synonym">Garnett's greater bushbaby</name>
    <dbReference type="NCBI Taxonomy" id="30611"/>
    <lineage>
        <taxon>Eukaryota</taxon>
        <taxon>Metazoa</taxon>
        <taxon>Chordata</taxon>
        <taxon>Craniata</taxon>
        <taxon>Vertebrata</taxon>
        <taxon>Euteleostomi</taxon>
        <taxon>Mammalia</taxon>
        <taxon>Eutheria</taxon>
        <taxon>Euarchontoglires</taxon>
        <taxon>Primates</taxon>
        <taxon>Strepsirrhini</taxon>
        <taxon>Lorisiformes</taxon>
        <taxon>Galagidae</taxon>
        <taxon>Otolemur</taxon>
    </lineage>
</organism>
<dbReference type="InterPro" id="IPR029030">
    <property type="entry name" value="Caspase-like_dom_sf"/>
</dbReference>
<dbReference type="Pfam" id="PF00656">
    <property type="entry name" value="Peptidase_C14"/>
    <property type="match status" value="1"/>
</dbReference>
<dbReference type="SMART" id="SM00031">
    <property type="entry name" value="DED"/>
    <property type="match status" value="2"/>
</dbReference>
<dbReference type="EMBL" id="AAQR03032865">
    <property type="status" value="NOT_ANNOTATED_CDS"/>
    <property type="molecule type" value="Genomic_DNA"/>
</dbReference>
<keyword evidence="3" id="KW-0053">Apoptosis</keyword>
<dbReference type="EMBL" id="AAQR03032868">
    <property type="status" value="NOT_ANNOTATED_CDS"/>
    <property type="molecule type" value="Genomic_DNA"/>
</dbReference>
<keyword evidence="2" id="KW-0645">Protease</keyword>
<protein>
    <submittedName>
        <fullName evidence="12">Caspase 10</fullName>
    </submittedName>
</protein>
<dbReference type="EMBL" id="AAQR03032871">
    <property type="status" value="NOT_ANNOTATED_CDS"/>
    <property type="molecule type" value="Genomic_DNA"/>
</dbReference>
<dbReference type="AlphaFoldDB" id="H0X3B7"/>
<dbReference type="CDD" id="cd00032">
    <property type="entry name" value="CASc"/>
    <property type="match status" value="1"/>
</dbReference>
<evidence type="ECO:0000256" key="5">
    <source>
        <dbReference type="ARBA" id="ARBA00022801"/>
    </source>
</evidence>
<dbReference type="SUPFAM" id="SSF47986">
    <property type="entry name" value="DEATH domain"/>
    <property type="match status" value="2"/>
</dbReference>
<dbReference type="SUPFAM" id="SSF52129">
    <property type="entry name" value="Caspase-like"/>
    <property type="match status" value="1"/>
</dbReference>
<evidence type="ECO:0000313" key="12">
    <source>
        <dbReference type="Ensembl" id="ENSOGAP00000009605.2"/>
    </source>
</evidence>
<keyword evidence="6" id="KW-0788">Thiol protease</keyword>
<evidence type="ECO:0000256" key="6">
    <source>
        <dbReference type="ARBA" id="ARBA00022807"/>
    </source>
</evidence>
<evidence type="ECO:0000256" key="2">
    <source>
        <dbReference type="ARBA" id="ARBA00022670"/>
    </source>
</evidence>
<dbReference type="Ensembl" id="ENSOGAT00000010736.2">
    <property type="protein sequence ID" value="ENSOGAP00000009605.2"/>
    <property type="gene ID" value="ENSOGAG00000010732.2"/>
</dbReference>
<keyword evidence="13" id="KW-1185">Reference proteome</keyword>
<dbReference type="SMART" id="SM00115">
    <property type="entry name" value="CASc"/>
    <property type="match status" value="1"/>
</dbReference>
<dbReference type="InterPro" id="IPR016129">
    <property type="entry name" value="Caspase_his_AS"/>
</dbReference>
<evidence type="ECO:0000313" key="13">
    <source>
        <dbReference type="Proteomes" id="UP000005225"/>
    </source>
</evidence>
<dbReference type="InterPro" id="IPR002138">
    <property type="entry name" value="Pept_C14_p10"/>
</dbReference>
<feature type="domain" description="Caspase family p10" evidence="10">
    <location>
        <begin position="434"/>
        <end position="521"/>
    </location>
</feature>
<feature type="domain" description="DED" evidence="9">
    <location>
        <begin position="114"/>
        <end position="187"/>
    </location>
</feature>
<dbReference type="InterPro" id="IPR033139">
    <property type="entry name" value="Caspase_cys_AS"/>
</dbReference>
<dbReference type="PANTHER" id="PTHR48169">
    <property type="entry name" value="DED DOMAIN-CONTAINING PROTEIN"/>
    <property type="match status" value="1"/>
</dbReference>
<dbReference type="PANTHER" id="PTHR48169:SF7">
    <property type="entry name" value="CASPASE 10"/>
    <property type="match status" value="1"/>
</dbReference>
<dbReference type="Gene3D" id="1.10.533.10">
    <property type="entry name" value="Death Domain, Fas"/>
    <property type="match status" value="2"/>
</dbReference>
<dbReference type="GO" id="GO:0004197">
    <property type="term" value="F:cysteine-type endopeptidase activity"/>
    <property type="evidence" value="ECO:0007669"/>
    <property type="project" value="Ensembl"/>
</dbReference>
<dbReference type="GO" id="GO:1900119">
    <property type="term" value="P:positive regulation of execution phase of apoptosis"/>
    <property type="evidence" value="ECO:0007669"/>
    <property type="project" value="Ensembl"/>
</dbReference>
<dbReference type="FunCoup" id="H0X3B7">
    <property type="interactions" value="342"/>
</dbReference>
<dbReference type="EMBL" id="AAQR03032869">
    <property type="status" value="NOT_ANNOTATED_CDS"/>
    <property type="molecule type" value="Genomic_DNA"/>
</dbReference>
<feature type="domain" description="DED" evidence="9">
    <location>
        <begin position="19"/>
        <end position="97"/>
    </location>
</feature>
<dbReference type="PROSITE" id="PS01122">
    <property type="entry name" value="CASPASE_CYS"/>
    <property type="match status" value="1"/>
</dbReference>
<dbReference type="GO" id="GO:0035877">
    <property type="term" value="F:death effector domain binding"/>
    <property type="evidence" value="ECO:0007669"/>
    <property type="project" value="Ensembl"/>
</dbReference>
<dbReference type="EMBL" id="AAQR03032870">
    <property type="status" value="NOT_ANNOTATED_CDS"/>
    <property type="molecule type" value="Genomic_DNA"/>
</dbReference>
<dbReference type="GO" id="GO:0043123">
    <property type="term" value="P:positive regulation of canonical NF-kappaB signal transduction"/>
    <property type="evidence" value="ECO:0007669"/>
    <property type="project" value="Ensembl"/>
</dbReference>
<sequence length="530" mass="59557">TASQGQCLGSSSDTNCLVDFRERLLTIDSNLGVKDVEHLKFLCQGFVSLKKLEKSSSASDIFEQLLAQELLSEEDPFFLAELLYIIRQKSLLKHLGYTKEQVMDLLPSGRKISPFRELLYQLSQEIDTETLKNIIFLLGDSIPKTPMTSLNLLDYLEKQGKIAEDDLTLLENLFKTVAPKLIKMLETYKGERAAQLVTPPVDTETESLHQGEQELLSGSDTKKLLEALPVEAPWQHERACNNNNNAPNLCPEIMTLGTLQSNVIHSANAKGMTKETAVYSMNRKYRGHCVIVNNHKFTDRPGTDNDALKDRPGTDKDAECLTQVFEWLGFTVCQYDNVTKEVMDQVLQEQKRDPDHDDRDCFVFCVLTHGDLGAVYSSDGVLIPIRKITSHFTAEQCPGLREKPKLFFFQACQGVMTQSSVAIEADAWNPEHTLKQSIPKEADFLLGMATVPGCKCFRDVEKGSWYIQSLCNCLKKLVPRGEDILSILTVVNHDVSRQTDEWGTKKQMPQPAFTLTKKLVFPVPQGAFQG</sequence>
<name>H0X3B7_OTOGA</name>
<dbReference type="HOGENOM" id="CLU_036904_4_2_1"/>
<dbReference type="PROSITE" id="PS50208">
    <property type="entry name" value="CASPASE_P20"/>
    <property type="match status" value="1"/>
</dbReference>
<dbReference type="GeneTree" id="ENSGT00940000160994"/>
<evidence type="ECO:0000256" key="7">
    <source>
        <dbReference type="ARBA" id="ARBA00023145"/>
    </source>
</evidence>
<dbReference type="InterPro" id="IPR011029">
    <property type="entry name" value="DEATH-like_dom_sf"/>
</dbReference>
<dbReference type="eggNOG" id="KOG3573">
    <property type="taxonomic scope" value="Eukaryota"/>
</dbReference>
<dbReference type="STRING" id="30611.ENSOGAP00000009605"/>
<dbReference type="EMBL" id="AAQR03032872">
    <property type="status" value="NOT_ANNOTATED_CDS"/>
    <property type="molecule type" value="Genomic_DNA"/>
</dbReference>
<dbReference type="Proteomes" id="UP000005225">
    <property type="component" value="Unassembled WGS sequence"/>
</dbReference>
<dbReference type="EMBL" id="AAQR03032866">
    <property type="status" value="NOT_ANNOTATED_CDS"/>
    <property type="molecule type" value="Genomic_DNA"/>
</dbReference>
<dbReference type="EMBL" id="AAQR03032864">
    <property type="status" value="NOT_ANNOTATED_CDS"/>
    <property type="molecule type" value="Genomic_DNA"/>
</dbReference>
<dbReference type="OMA" id="CRDCISH"/>
<proteinExistence type="inferred from homology"/>
<dbReference type="FunFam" id="3.40.50.1460:FF:000014">
    <property type="entry name" value="Caspase 10, apoptosis-related cysteine peptidase"/>
    <property type="match status" value="1"/>
</dbReference>
<dbReference type="PROSITE" id="PS01121">
    <property type="entry name" value="CASPASE_HIS"/>
    <property type="match status" value="1"/>
</dbReference>
<evidence type="ECO:0000259" key="9">
    <source>
        <dbReference type="PROSITE" id="PS50168"/>
    </source>
</evidence>
<keyword evidence="7" id="KW-0865">Zymogen</keyword>
<dbReference type="PRINTS" id="PR00376">
    <property type="entry name" value="IL1BCENZYME"/>
</dbReference>
<dbReference type="InParanoid" id="H0X3B7"/>
<dbReference type="GO" id="GO:0097194">
    <property type="term" value="P:execution phase of apoptosis"/>
    <property type="evidence" value="ECO:0007669"/>
    <property type="project" value="Ensembl"/>
</dbReference>
<dbReference type="EMBL" id="AAQR03032867">
    <property type="status" value="NOT_ANNOTATED_CDS"/>
    <property type="molecule type" value="Genomic_DNA"/>
</dbReference>
<dbReference type="InterPro" id="IPR001309">
    <property type="entry name" value="Pept_C14_p20"/>
</dbReference>
<evidence type="ECO:0000259" key="10">
    <source>
        <dbReference type="PROSITE" id="PS50207"/>
    </source>
</evidence>
<dbReference type="Gene3D" id="3.40.50.1460">
    <property type="match status" value="1"/>
</dbReference>
<evidence type="ECO:0000259" key="11">
    <source>
        <dbReference type="PROSITE" id="PS50208"/>
    </source>
</evidence>
<evidence type="ECO:0000256" key="3">
    <source>
        <dbReference type="ARBA" id="ARBA00022703"/>
    </source>
</evidence>
<feature type="domain" description="Caspase family p20" evidence="11">
    <location>
        <begin position="285"/>
        <end position="416"/>
    </location>
</feature>
<reference evidence="12" key="3">
    <citation type="submission" date="2025-09" db="UniProtKB">
        <authorList>
            <consortium name="Ensembl"/>
        </authorList>
    </citation>
    <scope>IDENTIFICATION</scope>
</reference>
<dbReference type="FunFam" id="1.10.533.10:FF:000038">
    <property type="entry name" value="Caspase 10"/>
    <property type="match status" value="1"/>
</dbReference>
<dbReference type="CDD" id="cd08814">
    <property type="entry name" value="DED_Caspase_10_r2"/>
    <property type="match status" value="1"/>
</dbReference>
<dbReference type="InterPro" id="IPR001875">
    <property type="entry name" value="DED_dom"/>
</dbReference>
<dbReference type="Pfam" id="PF01335">
    <property type="entry name" value="DED"/>
    <property type="match status" value="2"/>
</dbReference>
<dbReference type="PROSITE" id="PS50168">
    <property type="entry name" value="DED"/>
    <property type="match status" value="2"/>
</dbReference>
<evidence type="ECO:0000256" key="4">
    <source>
        <dbReference type="ARBA" id="ARBA00022737"/>
    </source>
</evidence>
<reference evidence="12" key="2">
    <citation type="submission" date="2025-08" db="UniProtKB">
        <authorList>
            <consortium name="Ensembl"/>
        </authorList>
    </citation>
    <scope>IDENTIFICATION</scope>
</reference>
<dbReference type="InterPro" id="IPR015917">
    <property type="entry name" value="Pept_C14A"/>
</dbReference>
<dbReference type="GO" id="GO:0051604">
    <property type="term" value="P:protein maturation"/>
    <property type="evidence" value="ECO:0007669"/>
    <property type="project" value="Ensembl"/>
</dbReference>
<dbReference type="GO" id="GO:0006508">
    <property type="term" value="P:proteolysis"/>
    <property type="evidence" value="ECO:0007669"/>
    <property type="project" value="UniProtKB-KW"/>
</dbReference>